<dbReference type="AlphaFoldDB" id="A0AAN8MX33"/>
<comment type="caution">
    <text evidence="2">The sequence shown here is derived from an EMBL/GenBank/DDBJ whole genome shotgun (WGS) entry which is preliminary data.</text>
</comment>
<gene>
    <name evidence="2" type="ORF">TWF506_003829</name>
</gene>
<organism evidence="2 3">
    <name type="scientific">Arthrobotrys conoides</name>
    <dbReference type="NCBI Taxonomy" id="74498"/>
    <lineage>
        <taxon>Eukaryota</taxon>
        <taxon>Fungi</taxon>
        <taxon>Dikarya</taxon>
        <taxon>Ascomycota</taxon>
        <taxon>Pezizomycotina</taxon>
        <taxon>Orbiliomycetes</taxon>
        <taxon>Orbiliales</taxon>
        <taxon>Orbiliaceae</taxon>
        <taxon>Arthrobotrys</taxon>
    </lineage>
</organism>
<evidence type="ECO:0000256" key="1">
    <source>
        <dbReference type="SAM" id="MobiDB-lite"/>
    </source>
</evidence>
<evidence type="ECO:0000313" key="2">
    <source>
        <dbReference type="EMBL" id="KAK6499201.1"/>
    </source>
</evidence>
<name>A0AAN8MX33_9PEZI</name>
<keyword evidence="3" id="KW-1185">Reference proteome</keyword>
<proteinExistence type="predicted"/>
<feature type="region of interest" description="Disordered" evidence="1">
    <location>
        <begin position="35"/>
        <end position="59"/>
    </location>
</feature>
<dbReference type="EMBL" id="JAVHJM010000013">
    <property type="protein sequence ID" value="KAK6499201.1"/>
    <property type="molecule type" value="Genomic_DNA"/>
</dbReference>
<reference evidence="2 3" key="1">
    <citation type="submission" date="2019-10" db="EMBL/GenBank/DDBJ databases">
        <authorList>
            <person name="Palmer J.M."/>
        </authorList>
    </citation>
    <scope>NUCLEOTIDE SEQUENCE [LARGE SCALE GENOMIC DNA]</scope>
    <source>
        <strain evidence="2 3">TWF506</strain>
    </source>
</reference>
<protein>
    <submittedName>
        <fullName evidence="2">Uncharacterized protein</fullName>
    </submittedName>
</protein>
<feature type="compositionally biased region" description="Low complexity" evidence="1">
    <location>
        <begin position="38"/>
        <end position="55"/>
    </location>
</feature>
<sequence length="146" mass="15784">MKLSMSTSSSRKLASAAWKAIVPQIRQIHQSNASRYPSILSGGTSSSRSQSLSEGLHSRTPVHRMKNFTPMQLTCNFQTTPPRPDAPVLLIMPQIAESSIEDTSNIPNIDILGQRPNSKVLISTPHGDTTHITSPSGLAWRIGSGP</sequence>
<evidence type="ECO:0000313" key="3">
    <source>
        <dbReference type="Proteomes" id="UP001307849"/>
    </source>
</evidence>
<accession>A0AAN8MX33</accession>
<dbReference type="Proteomes" id="UP001307849">
    <property type="component" value="Unassembled WGS sequence"/>
</dbReference>